<gene>
    <name evidence="1" type="ORF">CKAH01_01257</name>
</gene>
<organism evidence="1 2">
    <name type="scientific">Colletotrichum kahawae</name>
    <name type="common">Coffee berry disease fungus</name>
    <dbReference type="NCBI Taxonomy" id="34407"/>
    <lineage>
        <taxon>Eukaryota</taxon>
        <taxon>Fungi</taxon>
        <taxon>Dikarya</taxon>
        <taxon>Ascomycota</taxon>
        <taxon>Pezizomycotina</taxon>
        <taxon>Sordariomycetes</taxon>
        <taxon>Hypocreomycetidae</taxon>
        <taxon>Glomerellales</taxon>
        <taxon>Glomerellaceae</taxon>
        <taxon>Colletotrichum</taxon>
        <taxon>Colletotrichum gloeosporioides species complex</taxon>
    </lineage>
</organism>
<sequence length="67" mass="7244">MMGQDRPDCDGSLYNTPRAGGMLPSPCCASSCPSPHIPRGPCRPLSLSSIYPMPPPHHRHIHHPHGP</sequence>
<evidence type="ECO:0000313" key="2">
    <source>
        <dbReference type="Proteomes" id="UP001281614"/>
    </source>
</evidence>
<protein>
    <submittedName>
        <fullName evidence="1">Uncharacterized protein</fullName>
    </submittedName>
</protein>
<dbReference type="EMBL" id="VYYT01000222">
    <property type="protein sequence ID" value="KAK2755365.1"/>
    <property type="molecule type" value="Genomic_DNA"/>
</dbReference>
<keyword evidence="2" id="KW-1185">Reference proteome</keyword>
<comment type="caution">
    <text evidence="1">The sequence shown here is derived from an EMBL/GenBank/DDBJ whole genome shotgun (WGS) entry which is preliminary data.</text>
</comment>
<evidence type="ECO:0000313" key="1">
    <source>
        <dbReference type="EMBL" id="KAK2755365.1"/>
    </source>
</evidence>
<dbReference type="Proteomes" id="UP001281614">
    <property type="component" value="Unassembled WGS sequence"/>
</dbReference>
<name>A0AAE0D561_COLKA</name>
<dbReference type="AlphaFoldDB" id="A0AAE0D561"/>
<accession>A0AAE0D561</accession>
<reference evidence="1" key="1">
    <citation type="submission" date="2023-02" db="EMBL/GenBank/DDBJ databases">
        <title>Colletotrichum kahawae CIFC_Que2 genome sequencing and assembly.</title>
        <authorList>
            <person name="Baroncelli R."/>
        </authorList>
    </citation>
    <scope>NUCLEOTIDE SEQUENCE</scope>
    <source>
        <strain evidence="1">CIFC_Que2</strain>
    </source>
</reference>
<proteinExistence type="predicted"/>